<keyword evidence="1 10" id="KW-1003">Cell membrane</keyword>
<feature type="binding site" evidence="10">
    <location>
        <begin position="81"/>
        <end position="82"/>
    </location>
    <ligand>
        <name>substrate</name>
    </ligand>
</feature>
<name>A0ABP6V236_9GAMM</name>
<feature type="binding site" evidence="10">
    <location>
        <position position="197"/>
    </location>
    <ligand>
        <name>Mn(2+)</name>
        <dbReference type="ChEBI" id="CHEBI:29035"/>
        <label>2</label>
    </ligand>
</feature>
<feature type="binding site" evidence="10">
    <location>
        <position position="199"/>
    </location>
    <ligand>
        <name>Mn(2+)</name>
        <dbReference type="ChEBI" id="CHEBI:29035"/>
        <label>1</label>
    </ligand>
</feature>
<evidence type="ECO:0000256" key="10">
    <source>
        <dbReference type="HAMAP-Rule" id="MF_00575"/>
    </source>
</evidence>
<feature type="binding site" evidence="10">
    <location>
        <position position="81"/>
    </location>
    <ligand>
        <name>Mn(2+)</name>
        <dbReference type="ChEBI" id="CHEBI:29035"/>
        <label>2</label>
    </ligand>
</feature>
<dbReference type="InterPro" id="IPR043461">
    <property type="entry name" value="LpxH-like"/>
</dbReference>
<dbReference type="HAMAP" id="MF_00575">
    <property type="entry name" value="LpxH"/>
    <property type="match status" value="1"/>
</dbReference>
<dbReference type="InterPro" id="IPR004843">
    <property type="entry name" value="Calcineurin-like_PHP"/>
</dbReference>
<keyword evidence="6 10" id="KW-0378">Hydrolase</keyword>
<keyword evidence="13" id="KW-1185">Reference proteome</keyword>
<comment type="pathway">
    <text evidence="10">Glycolipid biosynthesis; lipid IV(A) biosynthesis; lipid IV(A) from (3R)-3-hydroxytetradecanoyl-[acyl-carrier-protein] and UDP-N-acetyl-alpha-D-glucosamine: step 4/6.</text>
</comment>
<dbReference type="PANTHER" id="PTHR34990:SF1">
    <property type="entry name" value="UDP-2,3-DIACYLGLUCOSAMINE HYDROLASE"/>
    <property type="match status" value="1"/>
</dbReference>
<dbReference type="CDD" id="cd07398">
    <property type="entry name" value="MPP_YbbF-LpxH"/>
    <property type="match status" value="1"/>
</dbReference>
<feature type="binding site" evidence="10">
    <location>
        <position position="169"/>
    </location>
    <ligand>
        <name>substrate</name>
    </ligand>
</feature>
<feature type="binding site" evidence="10">
    <location>
        <position position="124"/>
    </location>
    <ligand>
        <name>substrate</name>
    </ligand>
</feature>
<dbReference type="NCBIfam" id="NF003743">
    <property type="entry name" value="PRK05340.1"/>
    <property type="match status" value="1"/>
</dbReference>
<dbReference type="NCBIfam" id="TIGR01854">
    <property type="entry name" value="lipid_A_lpxH"/>
    <property type="match status" value="1"/>
</dbReference>
<dbReference type="SUPFAM" id="SSF56300">
    <property type="entry name" value="Metallo-dependent phosphatases"/>
    <property type="match status" value="1"/>
</dbReference>
<evidence type="ECO:0000259" key="11">
    <source>
        <dbReference type="Pfam" id="PF00149"/>
    </source>
</evidence>
<feature type="binding site" evidence="10">
    <location>
        <position position="12"/>
    </location>
    <ligand>
        <name>Mn(2+)</name>
        <dbReference type="ChEBI" id="CHEBI:29035"/>
        <label>1</label>
    </ligand>
</feature>
<keyword evidence="4 10" id="KW-0441">Lipid A biosynthesis</keyword>
<evidence type="ECO:0000256" key="2">
    <source>
        <dbReference type="ARBA" id="ARBA00022516"/>
    </source>
</evidence>
<evidence type="ECO:0000256" key="9">
    <source>
        <dbReference type="ARBA" id="ARBA00023211"/>
    </source>
</evidence>
<dbReference type="Pfam" id="PF00149">
    <property type="entry name" value="Metallophos"/>
    <property type="match status" value="1"/>
</dbReference>
<dbReference type="InterPro" id="IPR010138">
    <property type="entry name" value="UDP-diacylglucosamine_Hdrlase"/>
</dbReference>
<gene>
    <name evidence="10 12" type="primary">lpxH</name>
    <name evidence="12" type="ORF">GCM10022394_02400</name>
</gene>
<proteinExistence type="inferred from homology"/>
<comment type="similarity">
    <text evidence="10">Belongs to the LpxH family.</text>
</comment>
<evidence type="ECO:0000256" key="3">
    <source>
        <dbReference type="ARBA" id="ARBA00022519"/>
    </source>
</evidence>
<dbReference type="RefSeq" id="WP_344953889.1">
    <property type="nucleotide sequence ID" value="NZ_BAABCX010000001.1"/>
</dbReference>
<dbReference type="Proteomes" id="UP001500795">
    <property type="component" value="Unassembled WGS sequence"/>
</dbReference>
<comment type="subcellular location">
    <subcellularLocation>
        <location evidence="10">Cell inner membrane</location>
        <topology evidence="10">Peripheral membrane protein</topology>
        <orientation evidence="10">Cytoplasmic side</orientation>
    </subcellularLocation>
</comment>
<dbReference type="Gene3D" id="3.60.21.10">
    <property type="match status" value="1"/>
</dbReference>
<feature type="binding site" evidence="10">
    <location>
        <position position="197"/>
    </location>
    <ligand>
        <name>substrate</name>
    </ligand>
</feature>
<dbReference type="PANTHER" id="PTHR34990">
    <property type="entry name" value="UDP-2,3-DIACYLGLUCOSAMINE HYDROLASE-RELATED"/>
    <property type="match status" value="1"/>
</dbReference>
<evidence type="ECO:0000313" key="13">
    <source>
        <dbReference type="Proteomes" id="UP001500795"/>
    </source>
</evidence>
<evidence type="ECO:0000256" key="5">
    <source>
        <dbReference type="ARBA" id="ARBA00022723"/>
    </source>
</evidence>
<evidence type="ECO:0000256" key="8">
    <source>
        <dbReference type="ARBA" id="ARBA00023136"/>
    </source>
</evidence>
<keyword evidence="8 10" id="KW-0472">Membrane</keyword>
<keyword evidence="5 10" id="KW-0479">Metal-binding</keyword>
<evidence type="ECO:0000256" key="4">
    <source>
        <dbReference type="ARBA" id="ARBA00022556"/>
    </source>
</evidence>
<evidence type="ECO:0000313" key="12">
    <source>
        <dbReference type="EMBL" id="GAA3526798.1"/>
    </source>
</evidence>
<evidence type="ECO:0000256" key="6">
    <source>
        <dbReference type="ARBA" id="ARBA00022801"/>
    </source>
</evidence>
<comment type="cofactor">
    <cofactor evidence="10">
        <name>Mn(2+)</name>
        <dbReference type="ChEBI" id="CHEBI:29035"/>
    </cofactor>
    <text evidence="10">Binds 2 Mn(2+) ions per subunit in a binuclear metal center.</text>
</comment>
<comment type="function">
    <text evidence="10">Hydrolyzes the pyrophosphate bond of UDP-2,3-diacylglucosamine to yield 2,3-diacylglucosamine 1-phosphate (lipid X) and UMP by catalyzing the attack of water at the alpha-P atom. Involved in the biosynthesis of lipid A, a phosphorylated glycolipid that anchors the lipopolysaccharide to the outer membrane of the cell.</text>
</comment>
<feature type="binding site" evidence="10">
    <location>
        <position position="10"/>
    </location>
    <ligand>
        <name>Mn(2+)</name>
        <dbReference type="ChEBI" id="CHEBI:29035"/>
        <label>1</label>
    </ligand>
</feature>
<dbReference type="EMBL" id="BAABCX010000001">
    <property type="protein sequence ID" value="GAA3526798.1"/>
    <property type="molecule type" value="Genomic_DNA"/>
</dbReference>
<feature type="binding site" evidence="10">
    <location>
        <position position="162"/>
    </location>
    <ligand>
        <name>substrate</name>
    </ligand>
</feature>
<feature type="domain" description="Calcineurin-like phosphoesterase" evidence="11">
    <location>
        <begin position="5"/>
        <end position="201"/>
    </location>
</feature>
<feature type="binding site" evidence="10">
    <location>
        <position position="43"/>
    </location>
    <ligand>
        <name>Mn(2+)</name>
        <dbReference type="ChEBI" id="CHEBI:29035"/>
        <label>2</label>
    </ligand>
</feature>
<sequence length="243" mass="27995">MNQTTLFIADLHLSTGRPDITAAFLRFMAEEAPRADALYILGDLFEFWIGDDEPNPLHACVAEACRACVGQGTPVYFVHGNRDFLLGRDFAGRAGLTLLPEHTVVELYGKPVLIMHGDTLCTDDRDYQRFRRITHWPWLQWLFRRLPLSWRIKVADGMRNKSQNANQAKSMMLMDVSQLEVERQMAQHKVELLIHGHTHRPDIHQLTLDDRAARRIVLGDWYTQGSVLRVTPEGERLQRRQLG</sequence>
<comment type="caution">
    <text evidence="12">The sequence shown here is derived from an EMBL/GenBank/DDBJ whole genome shotgun (WGS) entry which is preliminary data.</text>
</comment>
<evidence type="ECO:0000256" key="7">
    <source>
        <dbReference type="ARBA" id="ARBA00023098"/>
    </source>
</evidence>
<keyword evidence="2 10" id="KW-0444">Lipid biosynthesis</keyword>
<keyword evidence="3 10" id="KW-0997">Cell inner membrane</keyword>
<dbReference type="EC" id="3.6.1.54" evidence="10"/>
<feature type="binding site" evidence="10">
    <location>
        <position position="166"/>
    </location>
    <ligand>
        <name>substrate</name>
    </ligand>
</feature>
<accession>A0ABP6V236</accession>
<dbReference type="InterPro" id="IPR029052">
    <property type="entry name" value="Metallo-depent_PP-like"/>
</dbReference>
<protein>
    <recommendedName>
        <fullName evidence="10">UDP-2,3-diacylglucosamine hydrolase</fullName>
        <ecNumber evidence="10">3.6.1.54</ecNumber>
    </recommendedName>
    <alternativeName>
        <fullName evidence="10">UDP-2,3-diacylglucosamine diphosphatase</fullName>
    </alternativeName>
</protein>
<keyword evidence="9 10" id="KW-0464">Manganese</keyword>
<feature type="binding site" evidence="10">
    <location>
        <position position="43"/>
    </location>
    <ligand>
        <name>Mn(2+)</name>
        <dbReference type="ChEBI" id="CHEBI:29035"/>
        <label>1</label>
    </ligand>
</feature>
<organism evidence="12 13">
    <name type="scientific">Zobellella aerophila</name>
    <dbReference type="NCBI Taxonomy" id="870480"/>
    <lineage>
        <taxon>Bacteria</taxon>
        <taxon>Pseudomonadati</taxon>
        <taxon>Pseudomonadota</taxon>
        <taxon>Gammaproteobacteria</taxon>
        <taxon>Aeromonadales</taxon>
        <taxon>Aeromonadaceae</taxon>
        <taxon>Zobellella</taxon>
    </lineage>
</organism>
<reference evidence="13" key="1">
    <citation type="journal article" date="2019" name="Int. J. Syst. Evol. Microbiol.">
        <title>The Global Catalogue of Microorganisms (GCM) 10K type strain sequencing project: providing services to taxonomists for standard genome sequencing and annotation.</title>
        <authorList>
            <consortium name="The Broad Institute Genomics Platform"/>
            <consortium name="The Broad Institute Genome Sequencing Center for Infectious Disease"/>
            <person name="Wu L."/>
            <person name="Ma J."/>
        </authorList>
    </citation>
    <scope>NUCLEOTIDE SEQUENCE [LARGE SCALE GENOMIC DNA]</scope>
    <source>
        <strain evidence="13">JCM 17110</strain>
    </source>
</reference>
<keyword evidence="7 10" id="KW-0443">Lipid metabolism</keyword>
<feature type="binding site" evidence="10">
    <location>
        <position position="116"/>
    </location>
    <ligand>
        <name>Mn(2+)</name>
        <dbReference type="ChEBI" id="CHEBI:29035"/>
        <label>2</label>
    </ligand>
</feature>
<comment type="catalytic activity">
    <reaction evidence="10">
        <text>UDP-2-N,3-O-bis[(3R)-3-hydroxytetradecanoyl]-alpha-D-glucosamine + H2O = 2-N,3-O-bis[(3R)-3-hydroxytetradecanoyl]-alpha-D-glucosaminyl 1-phosphate + UMP + 2 H(+)</text>
        <dbReference type="Rhea" id="RHEA:25213"/>
        <dbReference type="ChEBI" id="CHEBI:15377"/>
        <dbReference type="ChEBI" id="CHEBI:15378"/>
        <dbReference type="ChEBI" id="CHEBI:57865"/>
        <dbReference type="ChEBI" id="CHEBI:57957"/>
        <dbReference type="ChEBI" id="CHEBI:78847"/>
        <dbReference type="EC" id="3.6.1.54"/>
    </reaction>
</comment>
<evidence type="ECO:0000256" key="1">
    <source>
        <dbReference type="ARBA" id="ARBA00022475"/>
    </source>
</evidence>